<organism evidence="1 2">
    <name type="scientific">Gordonia phage ObLaDi</name>
    <dbReference type="NCBI Taxonomy" id="2978487"/>
    <lineage>
        <taxon>Viruses</taxon>
        <taxon>Duplodnaviria</taxon>
        <taxon>Heunggongvirae</taxon>
        <taxon>Uroviricota</taxon>
        <taxon>Caudoviricetes</taxon>
        <taxon>Kruegerviridae</taxon>
        <taxon>Cafassovirus</taxon>
        <taxon>Cafassovirus obladi</taxon>
    </lineage>
</organism>
<reference evidence="1" key="1">
    <citation type="submission" date="2022-08" db="EMBL/GenBank/DDBJ databases">
        <authorList>
            <person name="Abuwarda M.A."/>
            <person name="Alvarez A."/>
            <person name="Batteikh M."/>
            <person name="Baughman A.P."/>
            <person name="Chavez V."/>
            <person name="Cheng C."/>
            <person name="Cosentino E.J."/>
            <person name="Di Blasi D.L."/>
            <person name="Dooley N.L."/>
            <person name="Empson B.M."/>
            <person name="Erfanian K."/>
            <person name="Esparza P.D."/>
            <person name="Fleming H.S."/>
            <person name="Ghannam M.S."/>
            <person name="Gibbons A.C."/>
            <person name="Gonzalez C."/>
            <person name="Huq N.E."/>
            <person name="Jin K."/>
            <person name="Kamarzar M."/>
            <person name="Khaine A."/>
            <person name="Krug K.R."/>
            <person name="Lee A."/>
            <person name="Liao S."/>
            <person name="Light I."/>
            <person name="Ma Y."/>
            <person name="Magaling J.M."/>
            <person name="McLinden K.C."/>
            <person name="Melkote A."/>
            <person name="Montoya Serpas C.A."/>
            <person name="Niazmandi K."/>
            <person name="Ostroske E.C."/>
            <person name="Paek B.H."/>
            <person name="Rajiv S."/>
            <person name="Santos C.E."/>
            <person name="Semaan S.A."/>
            <person name="Senthilvelan J."/>
            <person name="Sheppy T.E."/>
            <person name="Stephenson J.C."/>
            <person name="Tenney M.E."/>
            <person name="Teoh N."/>
            <person name="Thorp J.P."/>
            <person name="Turon Font G."/>
            <person name="Uvarov E.V."/>
            <person name="Verpukhovskiy P."/>
            <person name="Wang J."/>
            <person name="Whang A.Y."/>
            <person name="Wright N.E."/>
            <person name="Wu M."/>
            <person name="Zhuang C."/>
            <person name="Bruns J.A."/>
            <person name="Chai A.E."/>
            <person name="Parikh H."/>
            <person name="Zorawik M."/>
            <person name="Garza D.R."/>
            <person name="Ngo R.T."/>
            <person name="Reddi K."/>
            <person name="Garcia-Vedrenne A.E."/>
            <person name="Freise A.C."/>
            <person name="Balish M.F."/>
            <person name="Garlena R.A."/>
            <person name="Russell D.A."/>
            <person name="Jacobs-Sera D."/>
            <person name="Hatfull G.F."/>
        </authorList>
    </citation>
    <scope>NUCLEOTIDE SEQUENCE</scope>
</reference>
<gene>
    <name evidence="1" type="primary">76</name>
    <name evidence="1" type="ORF">SEA_OBLADI_76</name>
</gene>
<dbReference type="EMBL" id="OP297535">
    <property type="protein sequence ID" value="UXE03799.1"/>
    <property type="molecule type" value="Genomic_DNA"/>
</dbReference>
<accession>A0A977KLP7</accession>
<evidence type="ECO:0000313" key="1">
    <source>
        <dbReference type="EMBL" id="UXE03799.1"/>
    </source>
</evidence>
<name>A0A977KLP7_9CAUD</name>
<evidence type="ECO:0000313" key="2">
    <source>
        <dbReference type="Proteomes" id="UP001064297"/>
    </source>
</evidence>
<sequence length="173" mass="19616">MSHRMTITRCSGCGGAIADDDGPGKWSHTDSAPSIFRSVHFAQPMPAFTDSRRAADIVMRCELIHLWGDMEHARSWAYDKTTRWSGQCEGLGRRILWLTHMVGPVDVRNVPMAFLLSMGEHDGAGYRETAEKIGVPVEWMPHEQEIEWRRQVGVELRLPEFADETSTFGIMAW</sequence>
<keyword evidence="2" id="KW-1185">Reference proteome</keyword>
<protein>
    <submittedName>
        <fullName evidence="1">Uncharacterized protein</fullName>
    </submittedName>
</protein>
<proteinExistence type="predicted"/>
<dbReference type="Proteomes" id="UP001064297">
    <property type="component" value="Segment"/>
</dbReference>